<keyword evidence="2" id="KW-0732">Signal</keyword>
<feature type="chain" id="PRO_5029544501" description="Arabinogalactan peptide 23-like" evidence="2">
    <location>
        <begin position="23"/>
        <end position="60"/>
    </location>
</feature>
<dbReference type="PANTHER" id="PTHR34672:SF2">
    <property type="entry name" value="ARABINOGALACTAN PROTEIN 23"/>
    <property type="match status" value="1"/>
</dbReference>
<organism evidence="3 4">
    <name type="scientific">Kalanchoe fedtschenkoi</name>
    <name type="common">Lavender scallops</name>
    <name type="synonym">South American air plant</name>
    <dbReference type="NCBI Taxonomy" id="63787"/>
    <lineage>
        <taxon>Eukaryota</taxon>
        <taxon>Viridiplantae</taxon>
        <taxon>Streptophyta</taxon>
        <taxon>Embryophyta</taxon>
        <taxon>Tracheophyta</taxon>
        <taxon>Spermatophyta</taxon>
        <taxon>Magnoliopsida</taxon>
        <taxon>eudicotyledons</taxon>
        <taxon>Gunneridae</taxon>
        <taxon>Pentapetalae</taxon>
        <taxon>Saxifragales</taxon>
        <taxon>Crassulaceae</taxon>
        <taxon>Kalanchoe</taxon>
    </lineage>
</organism>
<keyword evidence="1" id="KW-1133">Transmembrane helix</keyword>
<dbReference type="Proteomes" id="UP000594263">
    <property type="component" value="Unplaced"/>
</dbReference>
<accession>A0A7N0TQN6</accession>
<sequence length="60" mass="5852">MDMRKVACAALVAAASMTAVLAVEAPAAAPGPSSDASVSVPAIGSLVGAAVASFFAFYRH</sequence>
<feature type="transmembrane region" description="Helical" evidence="1">
    <location>
        <begin position="38"/>
        <end position="58"/>
    </location>
</feature>
<dbReference type="AlphaFoldDB" id="A0A7N0TQN6"/>
<evidence type="ECO:0000256" key="2">
    <source>
        <dbReference type="SAM" id="SignalP"/>
    </source>
</evidence>
<proteinExistence type="predicted"/>
<evidence type="ECO:0000313" key="3">
    <source>
        <dbReference type="EnsemblPlants" id="Kaladp0041s0014.1.v1.1.CDS.1"/>
    </source>
</evidence>
<dbReference type="OMA" id="FFAFYRH"/>
<evidence type="ECO:0008006" key="5">
    <source>
        <dbReference type="Google" id="ProtNLM"/>
    </source>
</evidence>
<evidence type="ECO:0000256" key="1">
    <source>
        <dbReference type="SAM" id="Phobius"/>
    </source>
</evidence>
<dbReference type="Gramene" id="Kaladp0041s0014.1.v1.1">
    <property type="protein sequence ID" value="Kaladp0041s0014.1.v1.1.CDS.1"/>
    <property type="gene ID" value="Kaladp0041s0014.v1.1"/>
</dbReference>
<evidence type="ECO:0000313" key="4">
    <source>
        <dbReference type="Proteomes" id="UP000594263"/>
    </source>
</evidence>
<protein>
    <recommendedName>
        <fullName evidence="5">Arabinogalactan peptide 23-like</fullName>
    </recommendedName>
</protein>
<dbReference type="PANTHER" id="PTHR34672">
    <property type="entry name" value="POLLEN-SPECIFIC ARABINOGALACTA PROTEIN BAN102"/>
    <property type="match status" value="1"/>
</dbReference>
<dbReference type="InterPro" id="IPR044702">
    <property type="entry name" value="AGP23/40"/>
</dbReference>
<keyword evidence="1" id="KW-0812">Transmembrane</keyword>
<keyword evidence="1" id="KW-0472">Membrane</keyword>
<name>A0A7N0TQN6_KALFE</name>
<keyword evidence="4" id="KW-1185">Reference proteome</keyword>
<reference evidence="3" key="1">
    <citation type="submission" date="2021-01" db="UniProtKB">
        <authorList>
            <consortium name="EnsemblPlants"/>
        </authorList>
    </citation>
    <scope>IDENTIFICATION</scope>
</reference>
<feature type="signal peptide" evidence="2">
    <location>
        <begin position="1"/>
        <end position="22"/>
    </location>
</feature>
<dbReference type="EnsemblPlants" id="Kaladp0041s0014.1.v1.1">
    <property type="protein sequence ID" value="Kaladp0041s0014.1.v1.1.CDS.1"/>
    <property type="gene ID" value="Kaladp0041s0014.v1.1"/>
</dbReference>